<evidence type="ECO:0000256" key="9">
    <source>
        <dbReference type="SAM" id="MobiDB-lite"/>
    </source>
</evidence>
<keyword evidence="4" id="KW-0336">GPI-anchor</keyword>
<comment type="subcellular location">
    <subcellularLocation>
        <location evidence="2">Cell membrane</location>
        <topology evidence="2">Lipid-anchor</topology>
        <topology evidence="2">GPI-anchor</topology>
    </subcellularLocation>
</comment>
<evidence type="ECO:0000259" key="10">
    <source>
        <dbReference type="Pfam" id="PF13206"/>
    </source>
</evidence>
<feature type="non-terminal residue" evidence="11">
    <location>
        <position position="1"/>
    </location>
</feature>
<evidence type="ECO:0000256" key="3">
    <source>
        <dbReference type="ARBA" id="ARBA00022475"/>
    </source>
</evidence>
<evidence type="ECO:0000256" key="4">
    <source>
        <dbReference type="ARBA" id="ARBA00022622"/>
    </source>
</evidence>
<feature type="compositionally biased region" description="Low complexity" evidence="9">
    <location>
        <begin position="9"/>
        <end position="18"/>
    </location>
</feature>
<name>M4SSW3_9TRYP</name>
<sequence>RNSVFRVFSEPSSTASSKHSSRRQRKRTQPIVPVDTDGRTKLAIPELDTSASAVASTLNELNASTSEPDWLYLFKIEDEGKGSPEFPTDGTAARNKADWEARWPAWYAAAVAAHKRITNPPKTNPYPVIKDASQKHALHTITGQLSAVADVLNTKALLLQKQIQTTNAAEAAAAIKAAVFGQATSADDLAAAKFLGAATNRATACAAAAIGKSILGDFYCLCTGSTNGATECGSGYAGTNGGGEITFGKTELTNLMNTCTKPSEDALTASEIAATIAEFSAALKRNNNANDAKVTLGKTMAHTRGAGANEICVTYEHHFTVNGKKGIEAIPWVINLRKAENKLLAMAQAAAQHAEITTQLLALQRQMDVAYAAALQIRLQTNQKAAESPNDAQHESHTTHKKQNKCKASINKTAAGCEAIGCGYDENKKECKNKSVKETAPTGKGETSTGVYCSKHTVWTAFMAENKVIKKHCAFQKGKDNEDDKYA</sequence>
<dbReference type="GO" id="GO:0005886">
    <property type="term" value="C:plasma membrane"/>
    <property type="evidence" value="ECO:0007669"/>
    <property type="project" value="UniProtKB-SubCell"/>
</dbReference>
<comment type="function">
    <text evidence="1">VSG forms a coat on the surface of the parasite. The trypanosome evades the immune response of the host by expressing a series of antigenically distinct VSGs from an estimated 1000 VSG genes.</text>
</comment>
<proteinExistence type="predicted"/>
<reference evidence="11" key="1">
    <citation type="submission" date="2013-02" db="EMBL/GenBank/DDBJ databases">
        <authorList>
            <person name="Cross G.A.M."/>
            <person name="Kim H.-S."/>
            <person name="Wickstead B."/>
        </authorList>
    </citation>
    <scope>NUCLEOTIDE SEQUENCE</scope>
    <source>
        <strain evidence="11">Lister 427</strain>
    </source>
</reference>
<keyword evidence="6" id="KW-0472">Membrane</keyword>
<evidence type="ECO:0000256" key="5">
    <source>
        <dbReference type="ARBA" id="ARBA00022729"/>
    </source>
</evidence>
<dbReference type="Pfam" id="PF13206">
    <property type="entry name" value="VSG_B"/>
    <property type="match status" value="1"/>
</dbReference>
<organism evidence="11">
    <name type="scientific">Trypanosoma brucei</name>
    <dbReference type="NCBI Taxonomy" id="5691"/>
    <lineage>
        <taxon>Eukaryota</taxon>
        <taxon>Discoba</taxon>
        <taxon>Euglenozoa</taxon>
        <taxon>Kinetoplastea</taxon>
        <taxon>Metakinetoplastina</taxon>
        <taxon>Trypanosomatida</taxon>
        <taxon>Trypanosomatidae</taxon>
        <taxon>Trypanosoma</taxon>
    </lineage>
</organism>
<evidence type="ECO:0000256" key="8">
    <source>
        <dbReference type="ARBA" id="ARBA00023288"/>
    </source>
</evidence>
<keyword evidence="8" id="KW-0449">Lipoprotein</keyword>
<feature type="compositionally biased region" description="Basic residues" evidence="9">
    <location>
        <begin position="19"/>
        <end position="28"/>
    </location>
</feature>
<keyword evidence="3" id="KW-1003">Cell membrane</keyword>
<dbReference type="AlphaFoldDB" id="M4SSW3"/>
<evidence type="ECO:0000256" key="1">
    <source>
        <dbReference type="ARBA" id="ARBA00002523"/>
    </source>
</evidence>
<protein>
    <submittedName>
        <fullName evidence="11">Variant surface glycoprotein 3040</fullName>
    </submittedName>
</protein>
<feature type="domain" description="Trypanosome variant surface glycoprotein B-type N-terminal" evidence="10">
    <location>
        <begin position="40"/>
        <end position="360"/>
    </location>
</feature>
<dbReference type="InterPro" id="IPR025932">
    <property type="entry name" value="Trypano_VSG_B_N_dom"/>
</dbReference>
<keyword evidence="7" id="KW-0325">Glycoprotein</keyword>
<evidence type="ECO:0000256" key="7">
    <source>
        <dbReference type="ARBA" id="ARBA00023180"/>
    </source>
</evidence>
<feature type="region of interest" description="Disordered" evidence="9">
    <location>
        <begin position="384"/>
        <end position="405"/>
    </location>
</feature>
<evidence type="ECO:0000313" key="11">
    <source>
        <dbReference type="EMBL" id="AGH59089.1"/>
    </source>
</evidence>
<evidence type="ECO:0000256" key="6">
    <source>
        <dbReference type="ARBA" id="ARBA00023136"/>
    </source>
</evidence>
<evidence type="ECO:0000256" key="2">
    <source>
        <dbReference type="ARBA" id="ARBA00004609"/>
    </source>
</evidence>
<keyword evidence="5" id="KW-0732">Signal</keyword>
<dbReference type="GO" id="GO:0098552">
    <property type="term" value="C:side of membrane"/>
    <property type="evidence" value="ECO:0007669"/>
    <property type="project" value="UniProtKB-KW"/>
</dbReference>
<feature type="region of interest" description="Disordered" evidence="9">
    <location>
        <begin position="1"/>
        <end position="30"/>
    </location>
</feature>
<reference evidence="11" key="2">
    <citation type="journal article" date="2014" name="Mol. Biochem. Parasitol.">
        <title>Capturing the variant surface glycoprotein repertoire (the VSGnome) of Trypanosoma brucei Lister 427.</title>
        <authorList>
            <person name="Cross G.A."/>
            <person name="Kim H.S."/>
            <person name="Wickstead B."/>
        </authorList>
    </citation>
    <scope>NUCLEOTIDE SEQUENCE</scope>
    <source>
        <strain evidence="11">Lister 427</strain>
    </source>
</reference>
<accession>M4SSW3</accession>
<dbReference type="EMBL" id="KC611658">
    <property type="protein sequence ID" value="AGH59089.1"/>
    <property type="molecule type" value="Genomic_DNA"/>
</dbReference>